<dbReference type="EMBL" id="FNOY01000004">
    <property type="protein sequence ID" value="SDX59257.1"/>
    <property type="molecule type" value="Genomic_DNA"/>
</dbReference>
<dbReference type="GO" id="GO:0016787">
    <property type="term" value="F:hydrolase activity"/>
    <property type="evidence" value="ECO:0007669"/>
    <property type="project" value="InterPro"/>
</dbReference>
<evidence type="ECO:0000313" key="1">
    <source>
        <dbReference type="EMBL" id="SDX59257.1"/>
    </source>
</evidence>
<dbReference type="SUPFAM" id="SSF53474">
    <property type="entry name" value="alpha/beta-Hydrolases"/>
    <property type="match status" value="1"/>
</dbReference>
<protein>
    <submittedName>
        <fullName evidence="1">Pectinacetylesterase</fullName>
    </submittedName>
</protein>
<organism evidence="1 2">
    <name type="scientific">Nitrosomonas halophila</name>
    <dbReference type="NCBI Taxonomy" id="44576"/>
    <lineage>
        <taxon>Bacteria</taxon>
        <taxon>Pseudomonadati</taxon>
        <taxon>Pseudomonadota</taxon>
        <taxon>Betaproteobacteria</taxon>
        <taxon>Nitrosomonadales</taxon>
        <taxon>Nitrosomonadaceae</taxon>
        <taxon>Nitrosomonas</taxon>
    </lineage>
</organism>
<dbReference type="InterPro" id="IPR029058">
    <property type="entry name" value="AB_hydrolase_fold"/>
</dbReference>
<dbReference type="InterPro" id="IPR004963">
    <property type="entry name" value="PAE/NOTUM"/>
</dbReference>
<sequence>MDMIRLQGFVKFSVNLLCVLLAFNVAASGWQKIEVSSTSMTVVDDNGQDRSIKPGCAFSYLPDEMGIPNQPFHFYFREGVKKDKTLIYFNGGGACWNDATCLTSLVAGVRPVYNPTIEAENMPEIVGGIMDLAREDNPTREWNIIFIPYCTGDVHIGSRDMLYSDPLGFVNSGNPVMVQHRGFDNFMAVREWMKQNLDRKSAEKVLIAGSSAGAYGAVLNFSRLQSLYPNRAIVALLVDAAAGVFTQPFVDRVFNSVDGGPWGVRDTLATWIPGIDRVGGYDANTFYQQLVTDLSGHFKRSRFAFYSTAWDGIQAFFLNIMLQTDAGTNNPEGWSNIPPEIWLQWHVRMRDTFDGVAASGNVNYYIGAGVFHAALIDLFKPVPPDGYFYLESSAEGVRLTDWVRRLVTDDRNNELRDLMCLEDCQAPFAAE</sequence>
<proteinExistence type="predicted"/>
<accession>A0A1H3CYQ9</accession>
<dbReference type="STRING" id="44576.SAMN05421881_10045"/>
<evidence type="ECO:0000313" key="2">
    <source>
        <dbReference type="Proteomes" id="UP000198640"/>
    </source>
</evidence>
<dbReference type="PANTHER" id="PTHR21562">
    <property type="entry name" value="NOTUM-RELATED"/>
    <property type="match status" value="1"/>
</dbReference>
<name>A0A1H3CYQ9_9PROT</name>
<dbReference type="RefSeq" id="WP_245725037.1">
    <property type="nucleotide sequence ID" value="NZ_FNOY01000004.1"/>
</dbReference>
<dbReference type="Proteomes" id="UP000198640">
    <property type="component" value="Unassembled WGS sequence"/>
</dbReference>
<keyword evidence="2" id="KW-1185">Reference proteome</keyword>
<dbReference type="AlphaFoldDB" id="A0A1H3CYQ9"/>
<reference evidence="1 2" key="1">
    <citation type="submission" date="2016-10" db="EMBL/GenBank/DDBJ databases">
        <authorList>
            <person name="de Groot N.N."/>
        </authorList>
    </citation>
    <scope>NUCLEOTIDE SEQUENCE [LARGE SCALE GENOMIC DNA]</scope>
    <source>
        <strain evidence="1 2">Nm1</strain>
    </source>
</reference>
<gene>
    <name evidence="1" type="ORF">SAMN05421881_10045</name>
</gene>
<dbReference type="Pfam" id="PF03283">
    <property type="entry name" value="PAE"/>
    <property type="match status" value="1"/>
</dbReference>
<dbReference type="PANTHER" id="PTHR21562:SF83">
    <property type="entry name" value="PECTIN ACETYLESTERASE 4"/>
    <property type="match status" value="1"/>
</dbReference>